<keyword evidence="1" id="KW-1133">Transmembrane helix</keyword>
<keyword evidence="2" id="KW-0732">Signal</keyword>
<keyword evidence="1" id="KW-0812">Transmembrane</keyword>
<dbReference type="AlphaFoldDB" id="A0A135S3L0"/>
<gene>
    <name evidence="3" type="ORF">CSAL01_00732</name>
</gene>
<keyword evidence="1" id="KW-0472">Membrane</keyword>
<protein>
    <submittedName>
        <fullName evidence="3">Uncharacterized protein</fullName>
    </submittedName>
</protein>
<feature type="chain" id="PRO_5007801615" evidence="2">
    <location>
        <begin position="21"/>
        <end position="129"/>
    </location>
</feature>
<sequence length="129" mass="14370">MTSGTRRLLIPFWTLTFSQSFFPCESITLLSPVVFAHMHCRSTRRTACTPRVGPTEKATLDACQSRRSTPRRPYGPDSHKRLAAVAFGGLMGFFGWVGFPVRRKRAGIDVMGGGPNKIFSLYRAMLIDS</sequence>
<feature type="signal peptide" evidence="2">
    <location>
        <begin position="1"/>
        <end position="20"/>
    </location>
</feature>
<evidence type="ECO:0000313" key="3">
    <source>
        <dbReference type="EMBL" id="KXH30504.1"/>
    </source>
</evidence>
<proteinExistence type="predicted"/>
<name>A0A135S3L0_9PEZI</name>
<comment type="caution">
    <text evidence="3">The sequence shown here is derived from an EMBL/GenBank/DDBJ whole genome shotgun (WGS) entry which is preliminary data.</text>
</comment>
<evidence type="ECO:0000256" key="1">
    <source>
        <dbReference type="SAM" id="Phobius"/>
    </source>
</evidence>
<dbReference type="EMBL" id="JFFI01002554">
    <property type="protein sequence ID" value="KXH30504.1"/>
    <property type="molecule type" value="Genomic_DNA"/>
</dbReference>
<dbReference type="Proteomes" id="UP000070121">
    <property type="component" value="Unassembled WGS sequence"/>
</dbReference>
<reference evidence="3 4" key="1">
    <citation type="submission" date="2014-02" db="EMBL/GenBank/DDBJ databases">
        <title>The genome sequence of Colletotrichum salicis CBS 607.94.</title>
        <authorList>
            <person name="Baroncelli R."/>
            <person name="Thon M.R."/>
        </authorList>
    </citation>
    <scope>NUCLEOTIDE SEQUENCE [LARGE SCALE GENOMIC DNA]</scope>
    <source>
        <strain evidence="3 4">CBS 607.94</strain>
    </source>
</reference>
<keyword evidence="4" id="KW-1185">Reference proteome</keyword>
<evidence type="ECO:0000256" key="2">
    <source>
        <dbReference type="SAM" id="SignalP"/>
    </source>
</evidence>
<feature type="transmembrane region" description="Helical" evidence="1">
    <location>
        <begin position="82"/>
        <end position="101"/>
    </location>
</feature>
<organism evidence="3 4">
    <name type="scientific">Colletotrichum salicis</name>
    <dbReference type="NCBI Taxonomy" id="1209931"/>
    <lineage>
        <taxon>Eukaryota</taxon>
        <taxon>Fungi</taxon>
        <taxon>Dikarya</taxon>
        <taxon>Ascomycota</taxon>
        <taxon>Pezizomycotina</taxon>
        <taxon>Sordariomycetes</taxon>
        <taxon>Hypocreomycetidae</taxon>
        <taxon>Glomerellales</taxon>
        <taxon>Glomerellaceae</taxon>
        <taxon>Colletotrichum</taxon>
        <taxon>Colletotrichum acutatum species complex</taxon>
    </lineage>
</organism>
<accession>A0A135S3L0</accession>
<evidence type="ECO:0000313" key="4">
    <source>
        <dbReference type="Proteomes" id="UP000070121"/>
    </source>
</evidence>